<evidence type="ECO:0000256" key="3">
    <source>
        <dbReference type="ARBA" id="ARBA00023015"/>
    </source>
</evidence>
<evidence type="ECO:0000256" key="4">
    <source>
        <dbReference type="ARBA" id="ARBA00023159"/>
    </source>
</evidence>
<comment type="subunit">
    <text evidence="7">Component of the Mediator complex.</text>
</comment>
<accession>A0AAV9JU95</accession>
<dbReference type="GO" id="GO:0006357">
    <property type="term" value="P:regulation of transcription by RNA polymerase II"/>
    <property type="evidence" value="ECO:0007669"/>
    <property type="project" value="InterPro"/>
</dbReference>
<evidence type="ECO:0000256" key="9">
    <source>
        <dbReference type="SAM" id="MobiDB-lite"/>
    </source>
</evidence>
<gene>
    <name evidence="7" type="primary">MED9</name>
    <name evidence="10" type="ORF">LTR36_007613</name>
</gene>
<evidence type="ECO:0000256" key="7">
    <source>
        <dbReference type="RuleBase" id="RU364145"/>
    </source>
</evidence>
<feature type="region of interest" description="Disordered" evidence="9">
    <location>
        <begin position="29"/>
        <end position="53"/>
    </location>
</feature>
<comment type="caution">
    <text evidence="10">The sequence shown here is derived from an EMBL/GenBank/DDBJ whole genome shotgun (WGS) entry which is preliminary data.</text>
</comment>
<evidence type="ECO:0000256" key="5">
    <source>
        <dbReference type="ARBA" id="ARBA00023163"/>
    </source>
</evidence>
<protein>
    <recommendedName>
        <fullName evidence="7">Mediator of RNA polymerase II transcription subunit 9</fullName>
    </recommendedName>
    <alternativeName>
        <fullName evidence="7">Mediator complex subunit 9</fullName>
    </alternativeName>
</protein>
<reference evidence="10 11" key="1">
    <citation type="submission" date="2021-11" db="EMBL/GenBank/DDBJ databases">
        <title>Black yeast isolated from Biological Soil Crust.</title>
        <authorList>
            <person name="Kurbessoian T."/>
        </authorList>
    </citation>
    <scope>NUCLEOTIDE SEQUENCE [LARGE SCALE GENOMIC DNA]</scope>
    <source>
        <strain evidence="10 11">CCFEE 5522</strain>
    </source>
</reference>
<evidence type="ECO:0000256" key="1">
    <source>
        <dbReference type="ARBA" id="ARBA00004123"/>
    </source>
</evidence>
<keyword evidence="6 7" id="KW-0539">Nucleus</keyword>
<proteinExistence type="inferred from homology"/>
<name>A0AAV9JU95_9PEZI</name>
<dbReference type="GO" id="GO:0003712">
    <property type="term" value="F:transcription coregulator activity"/>
    <property type="evidence" value="ECO:0007669"/>
    <property type="project" value="InterPro"/>
</dbReference>
<keyword evidence="3 7" id="KW-0805">Transcription regulation</keyword>
<dbReference type="Pfam" id="PF07544">
    <property type="entry name" value="Med9"/>
    <property type="match status" value="1"/>
</dbReference>
<organism evidence="10 11">
    <name type="scientific">Oleoguttula mirabilis</name>
    <dbReference type="NCBI Taxonomy" id="1507867"/>
    <lineage>
        <taxon>Eukaryota</taxon>
        <taxon>Fungi</taxon>
        <taxon>Dikarya</taxon>
        <taxon>Ascomycota</taxon>
        <taxon>Pezizomycotina</taxon>
        <taxon>Dothideomycetes</taxon>
        <taxon>Dothideomycetidae</taxon>
        <taxon>Mycosphaerellales</taxon>
        <taxon>Teratosphaeriaceae</taxon>
        <taxon>Oleoguttula</taxon>
    </lineage>
</organism>
<dbReference type="Proteomes" id="UP001324427">
    <property type="component" value="Unassembled WGS sequence"/>
</dbReference>
<evidence type="ECO:0000313" key="10">
    <source>
        <dbReference type="EMBL" id="KAK4549155.1"/>
    </source>
</evidence>
<keyword evidence="11" id="KW-1185">Reference proteome</keyword>
<dbReference type="InterPro" id="IPR011425">
    <property type="entry name" value="Med9"/>
</dbReference>
<sequence>MPLSSHAQHPHNVSTILAGLNKNADKMGLTHASASSGTNTNTQSQSHSQPIRQPLQLPTPQLFDILPALHETLARIDHASPNDPLQSGTSDNELEVVHYAVLQPLDPKDLPTAILPLKAQMRKGLREVERLPDMERSVQEQDEEIAELEERIRRQEGVMAGLAGAARGMGMGGKVRRGEAGGG</sequence>
<evidence type="ECO:0000256" key="6">
    <source>
        <dbReference type="ARBA" id="ARBA00023242"/>
    </source>
</evidence>
<keyword evidence="4 7" id="KW-0010">Activator</keyword>
<dbReference type="AlphaFoldDB" id="A0AAV9JU95"/>
<evidence type="ECO:0000313" key="11">
    <source>
        <dbReference type="Proteomes" id="UP001324427"/>
    </source>
</evidence>
<evidence type="ECO:0000256" key="8">
    <source>
        <dbReference type="SAM" id="Coils"/>
    </source>
</evidence>
<comment type="similarity">
    <text evidence="2 7">Belongs to the Mediator complex subunit 9 family.</text>
</comment>
<comment type="subcellular location">
    <subcellularLocation>
        <location evidence="1 7">Nucleus</location>
    </subcellularLocation>
</comment>
<dbReference type="EMBL" id="JAVFHQ010000005">
    <property type="protein sequence ID" value="KAK4549155.1"/>
    <property type="molecule type" value="Genomic_DNA"/>
</dbReference>
<keyword evidence="8" id="KW-0175">Coiled coil</keyword>
<evidence type="ECO:0000256" key="2">
    <source>
        <dbReference type="ARBA" id="ARBA00008089"/>
    </source>
</evidence>
<comment type="function">
    <text evidence="7">Component of the Mediator complex, a coactivator involved in the regulated transcription of nearly all RNA polymerase II-dependent genes. Mediator functions as a bridge to convey information from gene-specific regulatory proteins to the basal RNA polymerase II transcription machinery. Mediator is recruited to promoters by direct interactions with regulatory proteins and serves as a scaffold for the assembly of a functional preinitiation complex with RNA polymerase II and the general transcription factors.</text>
</comment>
<keyword evidence="5 7" id="KW-0804">Transcription</keyword>
<dbReference type="GO" id="GO:0016592">
    <property type="term" value="C:mediator complex"/>
    <property type="evidence" value="ECO:0007669"/>
    <property type="project" value="InterPro"/>
</dbReference>
<feature type="compositionally biased region" description="Low complexity" evidence="9">
    <location>
        <begin position="30"/>
        <end position="48"/>
    </location>
</feature>
<feature type="coiled-coil region" evidence="8">
    <location>
        <begin position="131"/>
        <end position="158"/>
    </location>
</feature>